<reference evidence="2 3" key="1">
    <citation type="submission" date="2018-07" db="EMBL/GenBank/DDBJ databases">
        <title>Exploring interactions and the metabolic potential of the ultra-small soil bacteria Hylemonella gracilis.</title>
        <authorList>
            <person name="Tyc O."/>
            <person name="Kulkarni P."/>
            <person name="Gawehns F."/>
            <person name="Hundscheid M."/>
            <person name="Zweers H."/>
            <person name="Garbeva P."/>
        </authorList>
    </citation>
    <scope>NUCLEOTIDE SEQUENCE [LARGE SCALE GENOMIC DNA]</scope>
    <source>
        <strain evidence="2 3">NS1</strain>
    </source>
</reference>
<protein>
    <recommendedName>
        <fullName evidence="1">Sugar 3,4-ketoisomerase QdtA cupin domain-containing protein</fullName>
    </recommendedName>
</protein>
<dbReference type="RefSeq" id="WP_131278461.1">
    <property type="nucleotide sequence ID" value="NZ_CP031395.1"/>
</dbReference>
<evidence type="ECO:0000313" key="2">
    <source>
        <dbReference type="EMBL" id="QBK04402.1"/>
    </source>
</evidence>
<dbReference type="AlphaFoldDB" id="A0A4P6UH76"/>
<accession>A0A4P6UH76</accession>
<dbReference type="InterPro" id="IPR011051">
    <property type="entry name" value="RmlC_Cupin_sf"/>
</dbReference>
<evidence type="ECO:0000313" key="3">
    <source>
        <dbReference type="Proteomes" id="UP000292939"/>
    </source>
</evidence>
<dbReference type="Pfam" id="PF05523">
    <property type="entry name" value="FdtA"/>
    <property type="match status" value="1"/>
</dbReference>
<dbReference type="KEGG" id="hgr:DW355_06020"/>
<gene>
    <name evidence="2" type="ORF">DW355_06020</name>
</gene>
<dbReference type="CDD" id="cd20292">
    <property type="entry name" value="cupin_QdtA-like"/>
    <property type="match status" value="1"/>
</dbReference>
<proteinExistence type="predicted"/>
<name>A0A4P6UH76_9BURK</name>
<dbReference type="Proteomes" id="UP000292939">
    <property type="component" value="Chromosome"/>
</dbReference>
<organism evidence="2 3">
    <name type="scientific">Hylemonella gracilis</name>
    <dbReference type="NCBI Taxonomy" id="80880"/>
    <lineage>
        <taxon>Bacteria</taxon>
        <taxon>Pseudomonadati</taxon>
        <taxon>Pseudomonadota</taxon>
        <taxon>Betaproteobacteria</taxon>
        <taxon>Burkholderiales</taxon>
        <taxon>Comamonadaceae</taxon>
        <taxon>Hylemonella</taxon>
    </lineage>
</organism>
<feature type="domain" description="Sugar 3,4-ketoisomerase QdtA cupin" evidence="1">
    <location>
        <begin position="5"/>
        <end position="118"/>
    </location>
</feature>
<dbReference type="Gene3D" id="2.60.120.10">
    <property type="entry name" value="Jelly Rolls"/>
    <property type="match status" value="1"/>
</dbReference>
<dbReference type="InterPro" id="IPR014710">
    <property type="entry name" value="RmlC-like_jellyroll"/>
</dbReference>
<evidence type="ECO:0000259" key="1">
    <source>
        <dbReference type="Pfam" id="PF05523"/>
    </source>
</evidence>
<sequence length="122" mass="13734">MTHFAVLNLPTFADQRGSLTVMERALPFEVVRTYWIHGADGQTRGGHRHTYTRQALIAISGKIDVYMNDGVTAETIALDHPGKCLLVEPKDWHTMNFGPGSVLLVMSSHPYDRSEYIDTPYE</sequence>
<dbReference type="SUPFAM" id="SSF51182">
    <property type="entry name" value="RmlC-like cupins"/>
    <property type="match status" value="1"/>
</dbReference>
<dbReference type="EMBL" id="CP031395">
    <property type="protein sequence ID" value="QBK04402.1"/>
    <property type="molecule type" value="Genomic_DNA"/>
</dbReference>
<dbReference type="OrthoDB" id="272049at2"/>
<dbReference type="InterPro" id="IPR008894">
    <property type="entry name" value="QdtA_cupin_dom"/>
</dbReference>